<gene>
    <name evidence="1" type="ordered locus">Bcep1808_0022</name>
</gene>
<reference evidence="2" key="1">
    <citation type="submission" date="2007-03" db="EMBL/GenBank/DDBJ databases">
        <title>Complete sequence of chromosome 1 of Burkholderia vietnamiensis G4.</title>
        <authorList>
            <consortium name="US DOE Joint Genome Institute"/>
            <person name="Copeland A."/>
            <person name="Lucas S."/>
            <person name="Lapidus A."/>
            <person name="Barry K."/>
            <person name="Detter J.C."/>
            <person name="Glavina del Rio T."/>
            <person name="Hammon N."/>
            <person name="Israni S."/>
            <person name="Dalin E."/>
            <person name="Tice H."/>
            <person name="Pitluck S."/>
            <person name="Chain P."/>
            <person name="Malfatti S."/>
            <person name="Shin M."/>
            <person name="Vergez L."/>
            <person name="Schmutz J."/>
            <person name="Larimer F."/>
            <person name="Land M."/>
            <person name="Hauser L."/>
            <person name="Kyrpides N."/>
            <person name="Tiedje J."/>
            <person name="Richardson P."/>
        </authorList>
    </citation>
    <scope>NUCLEOTIDE SEQUENCE [LARGE SCALE GENOMIC DNA]</scope>
    <source>
        <strain evidence="2">G4 / LMG 22486</strain>
    </source>
</reference>
<name>A4J9U2_BURVG</name>
<evidence type="ECO:0000313" key="1">
    <source>
        <dbReference type="EMBL" id="ABO53045.1"/>
    </source>
</evidence>
<dbReference type="EMBL" id="CP000614">
    <property type="protein sequence ID" value="ABO53045.1"/>
    <property type="molecule type" value="Genomic_DNA"/>
</dbReference>
<dbReference type="HOGENOM" id="CLU_2354455_0_0_4"/>
<evidence type="ECO:0000313" key="2">
    <source>
        <dbReference type="Proteomes" id="UP000002287"/>
    </source>
</evidence>
<accession>A4J9U2</accession>
<proteinExistence type="predicted"/>
<dbReference type="Proteomes" id="UP000002287">
    <property type="component" value="Chromosome 1"/>
</dbReference>
<organism evidence="1 2">
    <name type="scientific">Burkholderia vietnamiensis (strain G4 / LMG 22486)</name>
    <name type="common">Burkholderia cepacia (strain R1808)</name>
    <dbReference type="NCBI Taxonomy" id="269482"/>
    <lineage>
        <taxon>Bacteria</taxon>
        <taxon>Pseudomonadati</taxon>
        <taxon>Pseudomonadota</taxon>
        <taxon>Betaproteobacteria</taxon>
        <taxon>Burkholderiales</taxon>
        <taxon>Burkholderiaceae</taxon>
        <taxon>Burkholderia</taxon>
        <taxon>Burkholderia cepacia complex</taxon>
    </lineage>
</organism>
<dbReference type="KEGG" id="bvi:Bcep1808_0022"/>
<protein>
    <submittedName>
        <fullName evidence="1">Uncharacterized protein</fullName>
    </submittedName>
</protein>
<dbReference type="AlphaFoldDB" id="A4J9U2"/>
<sequence>MMVGLLAEIEIAIVRRDVHLPGIVVDLEIDAVAGLESEQLEVRVDDGHPRQVRPTSLWLVRRAAEDQLKHGGRVALELAFLGKRFNIRDSHFRLLV</sequence>